<keyword evidence="8" id="KW-0460">Magnesium</keyword>
<reference evidence="11" key="1">
    <citation type="submission" date="2017-04" db="EMBL/GenBank/DDBJ databases">
        <authorList>
            <person name="Song Y."/>
            <person name="Cho B.-K."/>
        </authorList>
    </citation>
    <scope>NUCLEOTIDE SEQUENCE [LARGE SCALE GENOMIC DNA]</scope>
    <source>
        <strain evidence="11">SL1</strain>
    </source>
</reference>
<dbReference type="InterPro" id="IPR029014">
    <property type="entry name" value="NiFe-Hase_large"/>
</dbReference>
<dbReference type="GO" id="GO:0008901">
    <property type="term" value="F:ferredoxin hydrogenase activity"/>
    <property type="evidence" value="ECO:0007669"/>
    <property type="project" value="InterPro"/>
</dbReference>
<evidence type="ECO:0000256" key="5">
    <source>
        <dbReference type="ARBA" id="ARBA00022596"/>
    </source>
</evidence>
<dbReference type="GO" id="GO:0016151">
    <property type="term" value="F:nickel cation binding"/>
    <property type="evidence" value="ECO:0007669"/>
    <property type="project" value="InterPro"/>
</dbReference>
<feature type="binding site" evidence="8">
    <location>
        <position position="64"/>
    </location>
    <ligand>
        <name>Ni(2+)</name>
        <dbReference type="ChEBI" id="CHEBI:49786"/>
    </ligand>
</feature>
<feature type="binding site" evidence="8">
    <location>
        <position position="61"/>
    </location>
    <ligand>
        <name>Ni(2+)</name>
        <dbReference type="ChEBI" id="CHEBI:49786"/>
    </ligand>
</feature>
<keyword evidence="5 8" id="KW-0533">Nickel</keyword>
<evidence type="ECO:0000256" key="2">
    <source>
        <dbReference type="ARBA" id="ARBA00004196"/>
    </source>
</evidence>
<keyword evidence="6 8" id="KW-0479">Metal-binding</keyword>
<dbReference type="GO" id="GO:0030313">
    <property type="term" value="C:cell envelope"/>
    <property type="evidence" value="ECO:0007669"/>
    <property type="project" value="UniProtKB-SubCell"/>
</dbReference>
<proteinExistence type="inferred from homology"/>
<dbReference type="KEGG" id="cdrk:B9W14_10935"/>
<dbReference type="PANTHER" id="PTHR42958:SF2">
    <property type="entry name" value="UPTAKE HYDROGENASE LARGE SUBUNIT"/>
    <property type="match status" value="1"/>
</dbReference>
<evidence type="ECO:0000256" key="9">
    <source>
        <dbReference type="RuleBase" id="RU003896"/>
    </source>
</evidence>
<comment type="cofactor">
    <cofactor evidence="1 8">
        <name>Ni(2+)</name>
        <dbReference type="ChEBI" id="CHEBI:49786"/>
    </cofactor>
</comment>
<feature type="binding site" evidence="8">
    <location>
        <position position="398"/>
    </location>
    <ligand>
        <name>Mg(2+)</name>
        <dbReference type="ChEBI" id="CHEBI:18420"/>
    </ligand>
</feature>
<dbReference type="EMBL" id="CP020953">
    <property type="protein sequence ID" value="AWI04989.1"/>
    <property type="molecule type" value="Genomic_DNA"/>
</dbReference>
<evidence type="ECO:0000256" key="3">
    <source>
        <dbReference type="ARBA" id="ARBA00009292"/>
    </source>
</evidence>
<dbReference type="InterPro" id="IPR050867">
    <property type="entry name" value="NiFe/NiFeSe_hydrgnase_LSU"/>
</dbReference>
<gene>
    <name evidence="10" type="ORF">B9W14_10935</name>
</gene>
<organism evidence="10 11">
    <name type="scientific">Clostridium drakei</name>
    <dbReference type="NCBI Taxonomy" id="332101"/>
    <lineage>
        <taxon>Bacteria</taxon>
        <taxon>Bacillati</taxon>
        <taxon>Bacillota</taxon>
        <taxon>Clostridia</taxon>
        <taxon>Eubacteriales</taxon>
        <taxon>Clostridiaceae</taxon>
        <taxon>Clostridium</taxon>
    </lineage>
</organism>
<feature type="binding site" evidence="8">
    <location>
        <position position="42"/>
    </location>
    <ligand>
        <name>Mg(2+)</name>
        <dbReference type="ChEBI" id="CHEBI:18420"/>
    </ligand>
</feature>
<protein>
    <submittedName>
        <fullName evidence="10">Ni/Fe hydrogenase</fullName>
    </submittedName>
</protein>
<dbReference type="Gene3D" id="1.10.645.10">
    <property type="entry name" value="Cytochrome-c3 Hydrogenase, chain B"/>
    <property type="match status" value="1"/>
</dbReference>
<evidence type="ECO:0000256" key="8">
    <source>
        <dbReference type="PIRSR" id="PIRSR601501-1"/>
    </source>
</evidence>
<evidence type="ECO:0000256" key="1">
    <source>
        <dbReference type="ARBA" id="ARBA00001967"/>
    </source>
</evidence>
<comment type="cofactor">
    <cofactor evidence="8">
        <name>Fe cation</name>
        <dbReference type="ChEBI" id="CHEBI:24875"/>
    </cofactor>
</comment>
<name>A0A2U8DQS9_9CLOT</name>
<dbReference type="AlphaFoldDB" id="A0A2U8DQS9"/>
<comment type="subcellular location">
    <subcellularLocation>
        <location evidence="2">Cell envelope</location>
    </subcellularLocation>
</comment>
<dbReference type="Proteomes" id="UP000244910">
    <property type="component" value="Chromosome"/>
</dbReference>
<dbReference type="PANTHER" id="PTHR42958">
    <property type="entry name" value="HYDROGENASE-2 LARGE CHAIN"/>
    <property type="match status" value="1"/>
</dbReference>
<comment type="similarity">
    <text evidence="3 9">Belongs to the [NiFe]/[NiFeSe] hydrogenase large subunit family.</text>
</comment>
<dbReference type="RefSeq" id="WP_032076373.1">
    <property type="nucleotide sequence ID" value="NZ_CP020953.1"/>
</dbReference>
<feature type="binding site" evidence="8">
    <location>
        <position position="64"/>
    </location>
    <ligand>
        <name>Fe cation</name>
        <dbReference type="ChEBI" id="CHEBI:24875"/>
    </ligand>
</feature>
<evidence type="ECO:0000256" key="7">
    <source>
        <dbReference type="ARBA" id="ARBA00023002"/>
    </source>
</evidence>
<dbReference type="PROSITE" id="PS00507">
    <property type="entry name" value="NI_HGENASE_L_1"/>
    <property type="match status" value="1"/>
</dbReference>
<keyword evidence="8" id="KW-0408">Iron</keyword>
<comment type="subunit">
    <text evidence="4">Heterodimer of a large and a small subunit.</text>
</comment>
<feature type="binding site" evidence="8">
    <location>
        <position position="446"/>
    </location>
    <ligand>
        <name>Ni(2+)</name>
        <dbReference type="ChEBI" id="CHEBI:49786"/>
    </ligand>
</feature>
<feature type="binding site" evidence="8">
    <location>
        <position position="449"/>
    </location>
    <ligand>
        <name>Fe cation</name>
        <dbReference type="ChEBI" id="CHEBI:24875"/>
    </ligand>
</feature>
<dbReference type="InterPro" id="IPR018194">
    <property type="entry name" value="Ni-dep_hyd_lsu_Ni_BS"/>
</dbReference>
<dbReference type="SUPFAM" id="SSF56762">
    <property type="entry name" value="HydB/Nqo4-like"/>
    <property type="match status" value="1"/>
</dbReference>
<evidence type="ECO:0000313" key="11">
    <source>
        <dbReference type="Proteomes" id="UP000244910"/>
    </source>
</evidence>
<feature type="binding site" evidence="8">
    <location>
        <position position="452"/>
    </location>
    <ligand>
        <name>Mg(2+)</name>
        <dbReference type="ChEBI" id="CHEBI:18420"/>
    </ligand>
</feature>
<dbReference type="Pfam" id="PF00374">
    <property type="entry name" value="NiFeSe_Hases"/>
    <property type="match status" value="3"/>
</dbReference>
<evidence type="ECO:0000256" key="6">
    <source>
        <dbReference type="ARBA" id="ARBA00022723"/>
    </source>
</evidence>
<accession>A0A2U8DQS9</accession>
<dbReference type="OrthoDB" id="9761717at2"/>
<evidence type="ECO:0000313" key="10">
    <source>
        <dbReference type="EMBL" id="AWI04989.1"/>
    </source>
</evidence>
<keyword evidence="11" id="KW-1185">Reference proteome</keyword>
<dbReference type="InterPro" id="IPR001501">
    <property type="entry name" value="Ni-dep_hyd_lsu"/>
</dbReference>
<dbReference type="PROSITE" id="PS00508">
    <property type="entry name" value="NI_HGENASE_L_2"/>
    <property type="match status" value="1"/>
</dbReference>
<evidence type="ECO:0000256" key="4">
    <source>
        <dbReference type="ARBA" id="ARBA00011771"/>
    </source>
</evidence>
<sequence>MDTRITIEPITRISGPLSMEVEIEKNKIVNAKSSGVLFRGFESMLKGRPPLDAVYFTERICGICSTAHGVVASLALEDALKVKPDKNGVRIRDFAHGADFIQNIIRQICIFVFPDYAKIKEVPGSIDYDFRLPDKLTQKISEDYLKALEYSRFAHEMVAIIGGKAPHNHGVFVGGTTANLDASKIIRLKYLLQQIHEFICSDMIEDINIISAYYPEYFNMGAGTKNLLTFGLFNDLPEKELVYVYPSVYIDDKKSSLDVDAIKEGVEYSWYKNTKSNTVPSEKPSELDIKKPGAYTFIKAPRYRGKVVQVGPLARMILGGYYKYNVSTMDRLIARVLEGKILSEKMLELLDFIRPIPAVQNQYIIPESAEGKGLYDAVRGALGHWIKIENGVIKNYDIITPTVWNLSPKDSVSQHGAIEESLIGTEIQNVKNPVEIGRIIRSFDPCVSCATHVTTDCCKDYNIEIV</sequence>
<keyword evidence="7 9" id="KW-0560">Oxidoreductase</keyword>